<sequence>MFSVSYNLYLELERCQTRGHHILQRKIQLATIDNHPFDLRVMVQREINSSLWQVTGKIAGVAAKEFCITNAIKEVLSVEKAIEASILAKVLQQDIAVKIDRLALLTAVYLEEYYRKFYSMAIDRGIDNGGEVWIIEVNLDPNISLLSRLEDGSMYERMKDKKI</sequence>
<dbReference type="STRING" id="393762.SAMN05660472_01881"/>
<accession>A0A1G9E9E0</accession>
<dbReference type="EMBL" id="FNFP01000003">
    <property type="protein sequence ID" value="SDK72769.1"/>
    <property type="molecule type" value="Genomic_DNA"/>
</dbReference>
<name>A0A1G9E9E0_9FIRM</name>
<evidence type="ECO:0000313" key="2">
    <source>
        <dbReference type="Proteomes" id="UP000198718"/>
    </source>
</evidence>
<protein>
    <submittedName>
        <fullName evidence="1">Uncharacterized protein</fullName>
    </submittedName>
</protein>
<dbReference type="Gene3D" id="3.30.470.20">
    <property type="entry name" value="ATP-grasp fold, B domain"/>
    <property type="match status" value="1"/>
</dbReference>
<evidence type="ECO:0000313" key="1">
    <source>
        <dbReference type="EMBL" id="SDK72769.1"/>
    </source>
</evidence>
<organism evidence="1 2">
    <name type="scientific">Natronincola ferrireducens</name>
    <dbReference type="NCBI Taxonomy" id="393762"/>
    <lineage>
        <taxon>Bacteria</taxon>
        <taxon>Bacillati</taxon>
        <taxon>Bacillota</taxon>
        <taxon>Clostridia</taxon>
        <taxon>Peptostreptococcales</taxon>
        <taxon>Natronincolaceae</taxon>
        <taxon>Natronincola</taxon>
    </lineage>
</organism>
<dbReference type="RefSeq" id="WP_143011272.1">
    <property type="nucleotide sequence ID" value="NZ_FNFP01000003.1"/>
</dbReference>
<dbReference type="OrthoDB" id="1809801at2"/>
<dbReference type="AlphaFoldDB" id="A0A1G9E9E0"/>
<dbReference type="Proteomes" id="UP000198718">
    <property type="component" value="Unassembled WGS sequence"/>
</dbReference>
<dbReference type="InterPro" id="IPR026838">
    <property type="entry name" value="YheC/D"/>
</dbReference>
<gene>
    <name evidence="1" type="ORF">SAMN05660472_01881</name>
</gene>
<reference evidence="1 2" key="1">
    <citation type="submission" date="2016-10" db="EMBL/GenBank/DDBJ databases">
        <authorList>
            <person name="de Groot N.N."/>
        </authorList>
    </citation>
    <scope>NUCLEOTIDE SEQUENCE [LARGE SCALE GENOMIC DNA]</scope>
    <source>
        <strain evidence="1 2">DSM 18346</strain>
    </source>
</reference>
<dbReference type="Pfam" id="PF14398">
    <property type="entry name" value="ATPgrasp_YheCD"/>
    <property type="match status" value="1"/>
</dbReference>
<keyword evidence="2" id="KW-1185">Reference proteome</keyword>
<proteinExistence type="predicted"/>